<keyword evidence="1" id="KW-0175">Coiled coil</keyword>
<proteinExistence type="predicted"/>
<evidence type="ECO:0000313" key="4">
    <source>
        <dbReference type="Proteomes" id="UP001251528"/>
    </source>
</evidence>
<dbReference type="EMBL" id="JASWJB010000250">
    <property type="protein sequence ID" value="KAK2592715.1"/>
    <property type="molecule type" value="Genomic_DNA"/>
</dbReference>
<keyword evidence="4" id="KW-1185">Reference proteome</keyword>
<feature type="region of interest" description="Disordered" evidence="2">
    <location>
        <begin position="131"/>
        <end position="216"/>
    </location>
</feature>
<reference evidence="3" key="1">
    <citation type="submission" date="2023-06" db="EMBL/GenBank/DDBJ databases">
        <title>Conoideocrella luteorostrata (Hypocreales: Clavicipitaceae), a potential biocontrol fungus for elongate hemlock scale in United States Christmas tree production areas.</title>
        <authorList>
            <person name="Barrett H."/>
            <person name="Lovett B."/>
            <person name="Macias A.M."/>
            <person name="Stajich J.E."/>
            <person name="Kasson M.T."/>
        </authorList>
    </citation>
    <scope>NUCLEOTIDE SEQUENCE</scope>
    <source>
        <strain evidence="3">ARSEF 14590</strain>
    </source>
</reference>
<feature type="compositionally biased region" description="Low complexity" evidence="2">
    <location>
        <begin position="149"/>
        <end position="162"/>
    </location>
</feature>
<evidence type="ECO:0000313" key="3">
    <source>
        <dbReference type="EMBL" id="KAK2592715.1"/>
    </source>
</evidence>
<accession>A0AAJ0CGM2</accession>
<evidence type="ECO:0000256" key="2">
    <source>
        <dbReference type="SAM" id="MobiDB-lite"/>
    </source>
</evidence>
<feature type="compositionally biased region" description="Polar residues" evidence="2">
    <location>
        <begin position="351"/>
        <end position="368"/>
    </location>
</feature>
<feature type="region of interest" description="Disordered" evidence="2">
    <location>
        <begin position="305"/>
        <end position="368"/>
    </location>
</feature>
<sequence length="601" mass="66693">MLYLRILASNSDTEAMHTHMVPPLRSGRRPKPQQHQFTQRRDDFAQQLVSSSYDNSDEGSPRYASQCILKSSAKLGGLDTLIKSLNSLEINAPQGWFVAGDVSPIDAMLNHFLHLSSSEFGQNAHNLLAEEQGTSMPGPNQNEQRNDGDSTPSQGSQSSGGTEWNKPVGPEQRRASRSCDELCVPQRSSQSSGFRAPTKSSDNKDPNQSSLSHGRKMHVPEVAKPNLLENQPLLTEINCPSAIVGFAQDSFNVPPPIPALSSKRHGDNEIPSATTNRCELSRMRSVGDRVRKSLPLALKQSTTKAGILPAESSDENDATFAENPSPNPLNTCFPALQDSPSPNWHNKARRATTNPPRSHSYSTHVAKRQTSLPPGQISQLSNHLASNTKFPQCSESLSPISVSVSRIDDVRSGSYQPYAAEKFKSVTVPPTVAGIMARSRPVVCDGRNSCTPVKLSQSRFGRSCTKIQPKLHAKSADHQESALSIFKPLPRAPPEMSLSHDPVLHLNAQINSLAHRRLNIEKSIRQMMNFMPQDDFWASGRVLHKRRNEEQKVDRLQNEIALIQIEEHELSLKLFRAYKRQDKDTAYEPSTLWVRRIAWRV</sequence>
<comment type="caution">
    <text evidence="3">The sequence shown here is derived from an EMBL/GenBank/DDBJ whole genome shotgun (WGS) entry which is preliminary data.</text>
</comment>
<evidence type="ECO:0000256" key="1">
    <source>
        <dbReference type="SAM" id="Coils"/>
    </source>
</evidence>
<dbReference type="PANTHER" id="PTHR42023:SF1">
    <property type="entry name" value="BHLH DOMAIN-CONTAINING PROTEIN"/>
    <property type="match status" value="1"/>
</dbReference>
<feature type="compositionally biased region" description="Basic and acidic residues" evidence="2">
    <location>
        <begin position="171"/>
        <end position="180"/>
    </location>
</feature>
<dbReference type="AlphaFoldDB" id="A0AAJ0CGM2"/>
<dbReference type="PANTHER" id="PTHR42023">
    <property type="entry name" value="BHLH DOMAIN-CONTAINING PROTEIN"/>
    <property type="match status" value="1"/>
</dbReference>
<feature type="compositionally biased region" description="Polar residues" evidence="2">
    <location>
        <begin position="132"/>
        <end position="143"/>
    </location>
</feature>
<gene>
    <name evidence="3" type="ORF">QQS21_009590</name>
</gene>
<name>A0AAJ0CGM2_9HYPO</name>
<feature type="coiled-coil region" evidence="1">
    <location>
        <begin position="546"/>
        <end position="573"/>
    </location>
</feature>
<protein>
    <submittedName>
        <fullName evidence="3">Uncharacterized protein</fullName>
    </submittedName>
</protein>
<organism evidence="3 4">
    <name type="scientific">Conoideocrella luteorostrata</name>
    <dbReference type="NCBI Taxonomy" id="1105319"/>
    <lineage>
        <taxon>Eukaryota</taxon>
        <taxon>Fungi</taxon>
        <taxon>Dikarya</taxon>
        <taxon>Ascomycota</taxon>
        <taxon>Pezizomycotina</taxon>
        <taxon>Sordariomycetes</taxon>
        <taxon>Hypocreomycetidae</taxon>
        <taxon>Hypocreales</taxon>
        <taxon>Clavicipitaceae</taxon>
        <taxon>Conoideocrella</taxon>
    </lineage>
</organism>
<dbReference type="Proteomes" id="UP001251528">
    <property type="component" value="Unassembled WGS sequence"/>
</dbReference>